<dbReference type="Gene3D" id="3.30.300.30">
    <property type="match status" value="1"/>
</dbReference>
<evidence type="ECO:0000259" key="4">
    <source>
        <dbReference type="SMART" id="SM00824"/>
    </source>
</evidence>
<accession>A0A6M7U4H0</accession>
<evidence type="ECO:0000256" key="2">
    <source>
        <dbReference type="ARBA" id="ARBA00022553"/>
    </source>
</evidence>
<feature type="compositionally biased region" description="Pro residues" evidence="3">
    <location>
        <begin position="555"/>
        <end position="566"/>
    </location>
</feature>
<dbReference type="RefSeq" id="WP_056570866.1">
    <property type="nucleotide sequence ID" value="NZ_CP033334.1"/>
</dbReference>
<dbReference type="Gene3D" id="3.40.50.1820">
    <property type="entry name" value="alpha/beta hydrolase"/>
    <property type="match status" value="1"/>
</dbReference>
<dbReference type="Pfam" id="PF00975">
    <property type="entry name" value="Thioesterase"/>
    <property type="match status" value="1"/>
</dbReference>
<gene>
    <name evidence="5" type="ORF">A8145_29800</name>
</gene>
<dbReference type="InterPro" id="IPR020845">
    <property type="entry name" value="AMP-binding_CS"/>
</dbReference>
<dbReference type="Pfam" id="PF00501">
    <property type="entry name" value="AMP-binding"/>
    <property type="match status" value="1"/>
</dbReference>
<evidence type="ECO:0000313" key="5">
    <source>
        <dbReference type="EMBL" id="OBQ66623.1"/>
    </source>
</evidence>
<dbReference type="Gene3D" id="3.40.50.12780">
    <property type="entry name" value="N-terminal domain of ligase-like"/>
    <property type="match status" value="1"/>
</dbReference>
<name>A0A6M7U4H0_RHILI</name>
<dbReference type="EMBL" id="LYTK01000010">
    <property type="protein sequence ID" value="OBQ66623.1"/>
    <property type="molecule type" value="Genomic_DNA"/>
</dbReference>
<dbReference type="PANTHER" id="PTHR44845">
    <property type="entry name" value="CARRIER DOMAIN-CONTAINING PROTEIN"/>
    <property type="match status" value="1"/>
</dbReference>
<dbReference type="SMART" id="SM00824">
    <property type="entry name" value="PKS_TE"/>
    <property type="match status" value="1"/>
</dbReference>
<dbReference type="InterPro" id="IPR000873">
    <property type="entry name" value="AMP-dep_synth/lig_dom"/>
</dbReference>
<sequence length="916" mass="98591">MSPAYLQSEAVDQDLQAECRTTTLRGWSTVPEYALDEGGPVWRPYQRMGADFADIPIFDHLADVARQYPDKLAISDGADRLTYSELLRAVETLSRRLAAVVPEGQAVGILQANSVWYPVAMLASMAAGRPSVPLNIRDPGSRIIEIVNAARLGAIIGAGNGRPIDLARHVLWVDIAAGVAPDAQRASQQPPPVSVDAPAMVLYTSGSTGRPKGIVNSQRSLLWRVLQYVDACHINADDVFLPLTGPATIAGCREILAALLTGAALHLVEVEAVGLRAVRARVQAEGVTVAYLVPALLRALLTEAPADAFHSLRVARIGGEKVSWTDIALLRKAVSDQCLIQIGYSSTETTGSQWFLPADWPEQDTSVPVGRLLPGMAFAIVDEAERSVGTGESGELLIRSPYVLLGYWENGVVVPVRPDPDDPRVRIFATGDLVRLDDDGLLWVVGRKGRQIKINGRRVEPAELERVLRGAPSVADAVAIVTPEKELVAFAVPRHLAGAAFAEELRQLVRTTLPAPLRPSRLHTIAAIPRLLGGKVDLASLTQMDRSDRRTAPAAQPPAARPPPAGGEPNTRQIVQHAWMQVLNTSVAAGNWDDAGGDSLQLLHCVMAIESAIGQELGLEAFTVGMSFNEMVEAVASAQAGDRREKKQHPPVLFLFPGSVGYGPSLAAFAAAMGKVARVNPIRYPGLAAILDGHNSLSAMAAAALEQIGRAQPAGPVRLLGHSLGGAVAFEVAARLLAAGRPVRFLGILDTSLLNEPSDPWATLTRTFHRIRTNRISAHRMACRALAKITVAMGCEGYLARFLDRSAKGEFNPTSFRTKLELQEVLRARSFFQWLDAPKPALPIGGTLFRCRREGMPQALGWDSALARLDVVPINGNHIDLVVEPHLATNRPLIERAVVQTYSPAESRKREDLSST</sequence>
<dbReference type="InterPro" id="IPR001031">
    <property type="entry name" value="Thioesterase"/>
</dbReference>
<proteinExistence type="predicted"/>
<evidence type="ECO:0000256" key="3">
    <source>
        <dbReference type="SAM" id="MobiDB-lite"/>
    </source>
</evidence>
<dbReference type="InterPro" id="IPR025110">
    <property type="entry name" value="AMP-bd_C"/>
</dbReference>
<feature type="domain" description="Thioesterase TesA-like" evidence="4">
    <location>
        <begin position="654"/>
        <end position="894"/>
    </location>
</feature>
<dbReference type="SUPFAM" id="SSF47336">
    <property type="entry name" value="ACP-like"/>
    <property type="match status" value="1"/>
</dbReference>
<dbReference type="PANTHER" id="PTHR44845:SF6">
    <property type="entry name" value="BETA-ALANINE-ACTIVATING ENZYME"/>
    <property type="match status" value="1"/>
</dbReference>
<protein>
    <submittedName>
        <fullName evidence="5">AMP-dependent synthetase</fullName>
    </submittedName>
</protein>
<dbReference type="Proteomes" id="UP000093737">
    <property type="component" value="Unassembled WGS sequence"/>
</dbReference>
<dbReference type="InterPro" id="IPR029058">
    <property type="entry name" value="AB_hydrolase_fold"/>
</dbReference>
<dbReference type="InterPro" id="IPR036736">
    <property type="entry name" value="ACP-like_sf"/>
</dbReference>
<dbReference type="AlphaFoldDB" id="A0A6M7U4H0"/>
<keyword evidence="1" id="KW-0596">Phosphopantetheine</keyword>
<feature type="region of interest" description="Disordered" evidence="3">
    <location>
        <begin position="546"/>
        <end position="570"/>
    </location>
</feature>
<dbReference type="PROSITE" id="PS00455">
    <property type="entry name" value="AMP_BINDING"/>
    <property type="match status" value="1"/>
</dbReference>
<dbReference type="InterPro" id="IPR020802">
    <property type="entry name" value="TesA-like"/>
</dbReference>
<dbReference type="Pfam" id="PF13193">
    <property type="entry name" value="AMP-binding_C"/>
    <property type="match status" value="1"/>
</dbReference>
<evidence type="ECO:0000313" key="6">
    <source>
        <dbReference type="Proteomes" id="UP000093737"/>
    </source>
</evidence>
<evidence type="ECO:0000256" key="1">
    <source>
        <dbReference type="ARBA" id="ARBA00022450"/>
    </source>
</evidence>
<dbReference type="SUPFAM" id="SSF53474">
    <property type="entry name" value="alpha/beta-Hydrolases"/>
    <property type="match status" value="1"/>
</dbReference>
<organism evidence="5 6">
    <name type="scientific">Rhizobium loti</name>
    <name type="common">Mesorhizobium loti</name>
    <dbReference type="NCBI Taxonomy" id="381"/>
    <lineage>
        <taxon>Bacteria</taxon>
        <taxon>Pseudomonadati</taxon>
        <taxon>Pseudomonadota</taxon>
        <taxon>Alphaproteobacteria</taxon>
        <taxon>Hyphomicrobiales</taxon>
        <taxon>Phyllobacteriaceae</taxon>
        <taxon>Mesorhizobium</taxon>
    </lineage>
</organism>
<reference evidence="5 6" key="1">
    <citation type="submission" date="2016-05" db="EMBL/GenBank/DDBJ databases">
        <authorList>
            <person name="Ramsay J.P."/>
        </authorList>
    </citation>
    <scope>NUCLEOTIDE SEQUENCE [LARGE SCALE GENOMIC DNA]</scope>
    <source>
        <strain evidence="5 6">NZP2042</strain>
    </source>
</reference>
<keyword evidence="2" id="KW-0597">Phosphoprotein</keyword>
<dbReference type="SUPFAM" id="SSF56801">
    <property type="entry name" value="Acetyl-CoA synthetase-like"/>
    <property type="match status" value="1"/>
</dbReference>
<comment type="caution">
    <text evidence="5">The sequence shown here is derived from an EMBL/GenBank/DDBJ whole genome shotgun (WGS) entry which is preliminary data.</text>
</comment>
<dbReference type="InterPro" id="IPR045851">
    <property type="entry name" value="AMP-bd_C_sf"/>
</dbReference>
<dbReference type="InterPro" id="IPR042099">
    <property type="entry name" value="ANL_N_sf"/>
</dbReference>